<dbReference type="Proteomes" id="UP000698800">
    <property type="component" value="Unassembled WGS sequence"/>
</dbReference>
<keyword evidence="7" id="KW-1185">Reference proteome</keyword>
<feature type="repeat" description="ANK" evidence="3">
    <location>
        <begin position="959"/>
        <end position="991"/>
    </location>
</feature>
<reference evidence="6" key="1">
    <citation type="submission" date="2021-03" db="EMBL/GenBank/DDBJ databases">
        <title>Comparative genomics and phylogenomic investigation of the class Geoglossomycetes provide insights into ecological specialization and systematics.</title>
        <authorList>
            <person name="Melie T."/>
            <person name="Pirro S."/>
            <person name="Miller A.N."/>
            <person name="Quandt A."/>
        </authorList>
    </citation>
    <scope>NUCLEOTIDE SEQUENCE</scope>
    <source>
        <strain evidence="6">GBOQ0MN5Z8</strain>
    </source>
</reference>
<protein>
    <recommendedName>
        <fullName evidence="5">NACHT domain-containing protein</fullName>
    </recommendedName>
</protein>
<dbReference type="AlphaFoldDB" id="A0A9P8IA26"/>
<keyword evidence="1" id="KW-0677">Repeat</keyword>
<evidence type="ECO:0000256" key="4">
    <source>
        <dbReference type="SAM" id="MobiDB-lite"/>
    </source>
</evidence>
<feature type="repeat" description="ANK" evidence="3">
    <location>
        <begin position="804"/>
        <end position="836"/>
    </location>
</feature>
<keyword evidence="2 3" id="KW-0040">ANK repeat</keyword>
<dbReference type="PANTHER" id="PTHR24178">
    <property type="entry name" value="MOLTING PROTEIN MLT-4"/>
    <property type="match status" value="1"/>
</dbReference>
<evidence type="ECO:0000256" key="1">
    <source>
        <dbReference type="ARBA" id="ARBA00022737"/>
    </source>
</evidence>
<feature type="repeat" description="ANK" evidence="3">
    <location>
        <begin position="1081"/>
        <end position="1113"/>
    </location>
</feature>
<dbReference type="Pfam" id="PF22939">
    <property type="entry name" value="WHD_GPIID"/>
    <property type="match status" value="1"/>
</dbReference>
<dbReference type="InterPro" id="IPR054471">
    <property type="entry name" value="GPIID_WHD"/>
</dbReference>
<dbReference type="InterPro" id="IPR007111">
    <property type="entry name" value="NACHT_NTPase"/>
</dbReference>
<organism evidence="6 7">
    <name type="scientific">Glutinoglossum americanum</name>
    <dbReference type="NCBI Taxonomy" id="1670608"/>
    <lineage>
        <taxon>Eukaryota</taxon>
        <taxon>Fungi</taxon>
        <taxon>Dikarya</taxon>
        <taxon>Ascomycota</taxon>
        <taxon>Pezizomycotina</taxon>
        <taxon>Geoglossomycetes</taxon>
        <taxon>Geoglossales</taxon>
        <taxon>Geoglossaceae</taxon>
        <taxon>Glutinoglossum</taxon>
    </lineage>
</organism>
<feature type="compositionally biased region" description="Basic and acidic residues" evidence="4">
    <location>
        <begin position="1208"/>
        <end position="1224"/>
    </location>
</feature>
<proteinExistence type="predicted"/>
<gene>
    <name evidence="6" type="ORF">FGG08_000528</name>
</gene>
<dbReference type="PROSITE" id="PS50088">
    <property type="entry name" value="ANK_REPEAT"/>
    <property type="match status" value="10"/>
</dbReference>
<dbReference type="Pfam" id="PF00023">
    <property type="entry name" value="Ank"/>
    <property type="match status" value="1"/>
</dbReference>
<dbReference type="InterPro" id="IPR002110">
    <property type="entry name" value="Ankyrin_rpt"/>
</dbReference>
<dbReference type="Gene3D" id="1.25.40.20">
    <property type="entry name" value="Ankyrin repeat-containing domain"/>
    <property type="match status" value="4"/>
</dbReference>
<feature type="domain" description="NACHT" evidence="5">
    <location>
        <begin position="256"/>
        <end position="417"/>
    </location>
</feature>
<feature type="repeat" description="ANK" evidence="3">
    <location>
        <begin position="1114"/>
        <end position="1146"/>
    </location>
</feature>
<evidence type="ECO:0000256" key="2">
    <source>
        <dbReference type="ARBA" id="ARBA00023043"/>
    </source>
</evidence>
<dbReference type="SUPFAM" id="SSF52540">
    <property type="entry name" value="P-loop containing nucleoside triphosphate hydrolases"/>
    <property type="match status" value="1"/>
</dbReference>
<dbReference type="OrthoDB" id="5086500at2759"/>
<dbReference type="InterPro" id="IPR027417">
    <property type="entry name" value="P-loop_NTPase"/>
</dbReference>
<dbReference type="Gene3D" id="3.40.50.300">
    <property type="entry name" value="P-loop containing nucleotide triphosphate hydrolases"/>
    <property type="match status" value="1"/>
</dbReference>
<dbReference type="InterPro" id="IPR036770">
    <property type="entry name" value="Ankyrin_rpt-contain_sf"/>
</dbReference>
<dbReference type="InterPro" id="IPR056884">
    <property type="entry name" value="NPHP3-like_N"/>
</dbReference>
<feature type="repeat" description="ANK" evidence="3">
    <location>
        <begin position="1147"/>
        <end position="1180"/>
    </location>
</feature>
<feature type="repeat" description="ANK" evidence="3">
    <location>
        <begin position="738"/>
        <end position="770"/>
    </location>
</feature>
<feature type="compositionally biased region" description="Basic residues" evidence="4">
    <location>
        <begin position="1249"/>
        <end position="1258"/>
    </location>
</feature>
<dbReference type="SUPFAM" id="SSF48403">
    <property type="entry name" value="Ankyrin repeat"/>
    <property type="match status" value="2"/>
</dbReference>
<evidence type="ECO:0000259" key="5">
    <source>
        <dbReference type="PROSITE" id="PS50837"/>
    </source>
</evidence>
<accession>A0A9P8IA26</accession>
<feature type="repeat" description="ANK" evidence="3">
    <location>
        <begin position="926"/>
        <end position="958"/>
    </location>
</feature>
<dbReference type="PROSITE" id="PS50837">
    <property type="entry name" value="NACHT"/>
    <property type="match status" value="1"/>
</dbReference>
<dbReference type="Pfam" id="PF24883">
    <property type="entry name" value="NPHP3_N"/>
    <property type="match status" value="1"/>
</dbReference>
<dbReference type="PANTHER" id="PTHR24178:SF41">
    <property type="entry name" value="ANKYRIN-2 ISOFORM X1"/>
    <property type="match status" value="1"/>
</dbReference>
<feature type="repeat" description="ANK" evidence="3">
    <location>
        <begin position="870"/>
        <end position="902"/>
    </location>
</feature>
<evidence type="ECO:0000313" key="7">
    <source>
        <dbReference type="Proteomes" id="UP000698800"/>
    </source>
</evidence>
<evidence type="ECO:0000256" key="3">
    <source>
        <dbReference type="PROSITE-ProRule" id="PRU00023"/>
    </source>
</evidence>
<dbReference type="SMART" id="SM00248">
    <property type="entry name" value="ANK"/>
    <property type="match status" value="12"/>
</dbReference>
<sequence length="1258" mass="138220">MLGIIAVHGLGADPGATWMAQDDKDAEPTDKSTADGVTWLSHQEMMPAFVPNARALASAGTVNSISQYILHATAGVIFLSTPLRGSNPASWARMIANSAKVLGFQSSDYLMKDFTASPKVLADLLYDFRVTINQPLLQLTVIVDEASACIDGHRKIPLSTSHTKMNKFGQPDDKNFQLLAGCIRELASRAPGVLQARYYAPVDAPFRECVAALFQTDPRDNYMQTQETGNRRADGTCEWVLQEESYAGWLLSKQTAILWIGGAPAMGKTMVASFLVNEMGIRARQETDMTLAYYFCDASDERRNTAESVLRSLLMQILQQRPELFRHLKSEFDIQKTVLFTSGGAIHTLWRILRDILDDPESKDVYIIIDALNECKVESRQAFIDHLGDLASPSLRPESSTEDTEPPRTKVLITSRPLHGVEERFSGKNARFLRLDVDIISADIEKYIQAKVGLLDAKFYPPTRQGQIHEYLKHNAKGSFLWASLVLNELSKGTLLEPDVELSQIPATLSELYARFIHRIDGRHTDTVREILLWVATAARPLTTRELADAIMLSRQASVPSPPEEQALKNLAVTLDLCRPLVQIREKTQTVHFIHKTVKDYLIATNIVPPTPRANFAAFLGCSQYLSARLGAELSGEGTSPDQDPFLGYACANWPWHAQLSGNVTLTITDWVPGWFLMDPAKREALSNLPYPSLHDDTTLPRTPTLLQLTAYLGLAYILMAIDEQGLLDHEISTRDGQGRIPLHWAAEMGHDETVKLLLQMGSNANAQDNMGDSPLHIAILHSHEKVAEVLLDGGANPTLPGRNQKPPLHLAAEVGGKRIIKTLLSHHANPNSELPDKTTPLHLAAQWGHTSAIIQLLSAGANINAFKPFGESALHSAVRNGHEEAMLSLLERGANVNALTSDKTSPEDLVPREGKMHYQSYTSTASWTPLHIAAIKGYRQICEILLLYGADPASQTLKGKTPLQVAVDQHEEGIAELLIEVDSSLAANDILQATIQCRSYRLVRSFFADPSDRLDIGAALRLSAESGDPTLVEITCEKFTSDQIKKGAFAACSAALTLNRPDILETLIHKGADIQAIGPWRKTLLHLAVGADNLTLATLLITHGVNVSAQDGSKYTPLHIAVERDNKDMVSLLLRSGTQVDLADVERCTPLHFAAHAGAGDIVAMLVDEGGADMSLKDADGRTALDLAITKGYAGIQGFLEDRRESEWMTDDSDKLEPIREDELSPGPKRNRRVTASGQRVMSGPRSSRTKLRRNGR</sequence>
<dbReference type="Pfam" id="PF12796">
    <property type="entry name" value="Ank_2"/>
    <property type="match status" value="4"/>
</dbReference>
<evidence type="ECO:0000313" key="6">
    <source>
        <dbReference type="EMBL" id="KAH0545387.1"/>
    </source>
</evidence>
<feature type="region of interest" description="Disordered" evidence="4">
    <location>
        <begin position="1208"/>
        <end position="1258"/>
    </location>
</feature>
<feature type="repeat" description="ANK" evidence="3">
    <location>
        <begin position="837"/>
        <end position="869"/>
    </location>
</feature>
<dbReference type="PROSITE" id="PS50297">
    <property type="entry name" value="ANK_REP_REGION"/>
    <property type="match status" value="9"/>
</dbReference>
<name>A0A9P8IA26_9PEZI</name>
<comment type="caution">
    <text evidence="6">The sequence shown here is derived from an EMBL/GenBank/DDBJ whole genome shotgun (WGS) entry which is preliminary data.</text>
</comment>
<feature type="repeat" description="ANK" evidence="3">
    <location>
        <begin position="771"/>
        <end position="803"/>
    </location>
</feature>
<dbReference type="EMBL" id="JAGHQL010000006">
    <property type="protein sequence ID" value="KAH0545387.1"/>
    <property type="molecule type" value="Genomic_DNA"/>
</dbReference>